<keyword evidence="2" id="KW-1185">Reference proteome</keyword>
<organism evidence="1 2">
    <name type="scientific">Hwanghaeella grinnelliae</name>
    <dbReference type="NCBI Taxonomy" id="2500179"/>
    <lineage>
        <taxon>Bacteria</taxon>
        <taxon>Pseudomonadati</taxon>
        <taxon>Pseudomonadota</taxon>
        <taxon>Alphaproteobacteria</taxon>
        <taxon>Rhodospirillales</taxon>
        <taxon>Rhodospirillaceae</taxon>
        <taxon>Hwanghaeella</taxon>
    </lineage>
</organism>
<dbReference type="Proteomes" id="UP000287447">
    <property type="component" value="Unassembled WGS sequence"/>
</dbReference>
<dbReference type="EMBL" id="SADE01000004">
    <property type="protein sequence ID" value="RVU33938.1"/>
    <property type="molecule type" value="Genomic_DNA"/>
</dbReference>
<name>A0A437QH84_9PROT</name>
<accession>A0A437QH84</accession>
<reference evidence="2" key="1">
    <citation type="submission" date="2019-01" db="EMBL/GenBank/DDBJ databases">
        <title>Gri0909 isolated from a small marine red alga.</title>
        <authorList>
            <person name="Kim J."/>
            <person name="Jeong S.E."/>
            <person name="Jeon C.O."/>
        </authorList>
    </citation>
    <scope>NUCLEOTIDE SEQUENCE [LARGE SCALE GENOMIC DNA]</scope>
    <source>
        <strain evidence="2">Gri0909</strain>
    </source>
</reference>
<comment type="caution">
    <text evidence="1">The sequence shown here is derived from an EMBL/GenBank/DDBJ whole genome shotgun (WGS) entry which is preliminary data.</text>
</comment>
<protein>
    <submittedName>
        <fullName evidence="1">Uncharacterized protein</fullName>
    </submittedName>
</protein>
<proteinExistence type="predicted"/>
<dbReference type="AlphaFoldDB" id="A0A437QH84"/>
<sequence>MKSSQKIHPQLASKSTHAVAFSADIPTVPAASVIRENPERQLRVALTSTLGGGRRGRSECALPAIAIREGSIEVEDVMVGYRPSVPSDVLHELVDEPVWGQESDEHRRLKLHARLLALAIDPSSDLEPEACLGQMPSAKRVDLLAISGSGALTAYECGASMGARSAVSSMTVSCG</sequence>
<evidence type="ECO:0000313" key="1">
    <source>
        <dbReference type="EMBL" id="RVU33938.1"/>
    </source>
</evidence>
<dbReference type="RefSeq" id="WP_127767968.1">
    <property type="nucleotide sequence ID" value="NZ_SADE01000004.1"/>
</dbReference>
<gene>
    <name evidence="1" type="ORF">EOI86_22695</name>
</gene>
<evidence type="ECO:0000313" key="2">
    <source>
        <dbReference type="Proteomes" id="UP000287447"/>
    </source>
</evidence>